<evidence type="ECO:0000259" key="2">
    <source>
        <dbReference type="PROSITE" id="PS50086"/>
    </source>
</evidence>
<keyword evidence="4" id="KW-1185">Reference proteome</keyword>
<dbReference type="InterPro" id="IPR050302">
    <property type="entry name" value="Rab_GAP_TBC_domain"/>
</dbReference>
<gene>
    <name evidence="3" type="ORF">Poli38472_005155</name>
</gene>
<dbReference type="Gene3D" id="1.10.8.270">
    <property type="entry name" value="putative rabgap domain of human tbc1 domain family member 14 like domains"/>
    <property type="match status" value="1"/>
</dbReference>
<dbReference type="InterPro" id="IPR035969">
    <property type="entry name" value="Rab-GAP_TBC_sf"/>
</dbReference>
<feature type="coiled-coil region" evidence="1">
    <location>
        <begin position="564"/>
        <end position="626"/>
    </location>
</feature>
<dbReference type="EMBL" id="SPLM01000073">
    <property type="protein sequence ID" value="TMW62537.1"/>
    <property type="molecule type" value="Genomic_DNA"/>
</dbReference>
<dbReference type="PANTHER" id="PTHR47219:SF9">
    <property type="entry name" value="GTPASE ACTIVATING PROTEIN AND CENTROSOME-ASSOCIATED, ISOFORM B"/>
    <property type="match status" value="1"/>
</dbReference>
<dbReference type="OrthoDB" id="159449at2759"/>
<dbReference type="Gene3D" id="1.10.472.80">
    <property type="entry name" value="Ypt/Rab-GAP domain of gyp1p, domain 3"/>
    <property type="match status" value="1"/>
</dbReference>
<dbReference type="PANTHER" id="PTHR47219">
    <property type="entry name" value="RAB GTPASE-ACTIVATING PROTEIN 1-LIKE"/>
    <property type="match status" value="1"/>
</dbReference>
<proteinExistence type="predicted"/>
<dbReference type="GO" id="GO:0005096">
    <property type="term" value="F:GTPase activator activity"/>
    <property type="evidence" value="ECO:0007669"/>
    <property type="project" value="TreeGrafter"/>
</dbReference>
<evidence type="ECO:0000313" key="4">
    <source>
        <dbReference type="Proteomes" id="UP000794436"/>
    </source>
</evidence>
<organism evidence="3 4">
    <name type="scientific">Pythium oligandrum</name>
    <name type="common">Mycoparasitic fungus</name>
    <dbReference type="NCBI Taxonomy" id="41045"/>
    <lineage>
        <taxon>Eukaryota</taxon>
        <taxon>Sar</taxon>
        <taxon>Stramenopiles</taxon>
        <taxon>Oomycota</taxon>
        <taxon>Peronosporomycetes</taxon>
        <taxon>Pythiales</taxon>
        <taxon>Pythiaceae</taxon>
        <taxon>Pythium</taxon>
    </lineage>
</organism>
<reference evidence="3" key="1">
    <citation type="submission" date="2019-03" db="EMBL/GenBank/DDBJ databases">
        <title>Long read genome sequence of the mycoparasitic Pythium oligandrum ATCC 38472 isolated from sugarbeet rhizosphere.</title>
        <authorList>
            <person name="Gaulin E."/>
        </authorList>
    </citation>
    <scope>NUCLEOTIDE SEQUENCE</scope>
    <source>
        <strain evidence="3">ATCC 38472_TT</strain>
    </source>
</reference>
<dbReference type="InterPro" id="IPR000195">
    <property type="entry name" value="Rab-GAP-TBC_dom"/>
</dbReference>
<evidence type="ECO:0000313" key="3">
    <source>
        <dbReference type="EMBL" id="TMW62537.1"/>
    </source>
</evidence>
<dbReference type="Pfam" id="PF00566">
    <property type="entry name" value="RabGAP-TBC"/>
    <property type="match status" value="1"/>
</dbReference>
<dbReference type="AlphaFoldDB" id="A0A8K1FK78"/>
<dbReference type="SMART" id="SM00164">
    <property type="entry name" value="TBC"/>
    <property type="match status" value="1"/>
</dbReference>
<protein>
    <recommendedName>
        <fullName evidence="2">Rab-GAP TBC domain-containing protein</fullName>
    </recommendedName>
</protein>
<name>A0A8K1FK78_PYTOL</name>
<dbReference type="Proteomes" id="UP000794436">
    <property type="component" value="Unassembled WGS sequence"/>
</dbReference>
<comment type="caution">
    <text evidence="3">The sequence shown here is derived from an EMBL/GenBank/DDBJ whole genome shotgun (WGS) entry which is preliminary data.</text>
</comment>
<sequence>MTSETETRMLGVLLLLAEKQWLQIEEIEALAQTSRGWKDQVRRHRLRRRVLALTDTSASCRYRYWIQRARVNELCKALEREDDKPSYFLELLGLHGFDEKALLESNGVDGEIGRDIDRTFPLLPFFSQQDGDGQRQLGNVLKAIAIHTPEISYCQGMNYVTAVLLILCNDPNISSEGKPILAPQEATFWIMTSFIQNYGMDDMWKSKMPGLSRCIYLYQQLLQKHFYDLHVHLRNIGMHPSLIATQWFATMFARVLSIDVLLRVWDLVLLDGWKMIYRIALAITAHLRPQIISLDMEACSEYFRNHSKLQLYQLSANELIASAFSYKITNKMLATMEEERNLEYLRLRLQKAPLSYEHSILFPALQDDSKLSQSESLNLIRTQLAQYDNDTADDMRILRQKIETWDRTIAQATSVMYQNSYALTEVTFALRELKTVKRELRRRFEDGMSSAIAEASSPSSSLRSKQEQQARGRGFFNLWTPSAATLEYIQLTMAGCFERIPILGRELNLDSTRSAASLYSPTASSTVSTGELDQSDDFNDERIRDQIEALPHLEVLVPHLILELRALLRKLMANEKELRIVQRKYEQLHRVSQLAQIELEEAQDFKDRLSDQMLQLMLENERQKNRTMQELFAKVDQDGNAAESPKAEH</sequence>
<dbReference type="SUPFAM" id="SSF47923">
    <property type="entry name" value="Ypt/Rab-GAP domain of gyp1p"/>
    <property type="match status" value="2"/>
</dbReference>
<accession>A0A8K1FK78</accession>
<dbReference type="GO" id="GO:0031267">
    <property type="term" value="F:small GTPase binding"/>
    <property type="evidence" value="ECO:0007669"/>
    <property type="project" value="TreeGrafter"/>
</dbReference>
<evidence type="ECO:0000256" key="1">
    <source>
        <dbReference type="SAM" id="Coils"/>
    </source>
</evidence>
<dbReference type="PROSITE" id="PS50086">
    <property type="entry name" value="TBC_RABGAP"/>
    <property type="match status" value="1"/>
</dbReference>
<keyword evidence="1" id="KW-0175">Coiled coil</keyword>
<feature type="domain" description="Rab-GAP TBC" evidence="2">
    <location>
        <begin position="55"/>
        <end position="272"/>
    </location>
</feature>